<dbReference type="PROSITE" id="PS51257">
    <property type="entry name" value="PROKAR_LIPOPROTEIN"/>
    <property type="match status" value="1"/>
</dbReference>
<comment type="caution">
    <text evidence="1">The sequence shown here is derived from an EMBL/GenBank/DDBJ whole genome shotgun (WGS) entry which is preliminary data.</text>
</comment>
<dbReference type="EMBL" id="QFQP01000017">
    <property type="protein sequence ID" value="PZR10512.1"/>
    <property type="molecule type" value="Genomic_DNA"/>
</dbReference>
<proteinExistence type="predicted"/>
<gene>
    <name evidence="1" type="ORF">DI536_19925</name>
</gene>
<dbReference type="Proteomes" id="UP000249061">
    <property type="component" value="Unassembled WGS sequence"/>
</dbReference>
<sequence>MKRIVIALTWGLAACGGEPVEKYCEQLAAAECGPAKACGVAASDASCDDITNNSRADSPVCGAPLLEAVKKGTVRYDGNEAKKCVDALTTQCRPVGVCDKVFTGTVAVGGACTVSQECESTAWCDRSSTCPGACTTKLGAGAKVPNVEACSTNRVLLASSGDITCLANPREGDACAATPDCSSGLSCRDGRCARGPKGGEPCDGATCAIGFRCTAGTCLAWAKRGEACANESSTAGAPCQAGLACRDDVCGDALREGESCDGNSTRCGAGLQCKSSTCTRRGEAGASCRSLFDCDEGLWCDGANCFAKQGVGGPCMANGACELGLTCTDGTCGVPVCAP</sequence>
<evidence type="ECO:0000313" key="1">
    <source>
        <dbReference type="EMBL" id="PZR10512.1"/>
    </source>
</evidence>
<organism evidence="1 2">
    <name type="scientific">Archangium gephyra</name>
    <dbReference type="NCBI Taxonomy" id="48"/>
    <lineage>
        <taxon>Bacteria</taxon>
        <taxon>Pseudomonadati</taxon>
        <taxon>Myxococcota</taxon>
        <taxon>Myxococcia</taxon>
        <taxon>Myxococcales</taxon>
        <taxon>Cystobacterineae</taxon>
        <taxon>Archangiaceae</taxon>
        <taxon>Archangium</taxon>
    </lineage>
</organism>
<accession>A0A2W5T659</accession>
<evidence type="ECO:0000313" key="2">
    <source>
        <dbReference type="Proteomes" id="UP000249061"/>
    </source>
</evidence>
<protein>
    <recommendedName>
        <fullName evidence="3">Dickkopf N-terminal cysteine-rich domain-containing protein</fullName>
    </recommendedName>
</protein>
<dbReference type="AlphaFoldDB" id="A0A2W5T659"/>
<reference evidence="1 2" key="1">
    <citation type="submission" date="2017-08" db="EMBL/GenBank/DDBJ databases">
        <title>Infants hospitalized years apart are colonized by the same room-sourced microbial strains.</title>
        <authorList>
            <person name="Brooks B."/>
            <person name="Olm M.R."/>
            <person name="Firek B.A."/>
            <person name="Baker R."/>
            <person name="Thomas B.C."/>
            <person name="Morowitz M.J."/>
            <person name="Banfield J.F."/>
        </authorList>
    </citation>
    <scope>NUCLEOTIDE SEQUENCE [LARGE SCALE GENOMIC DNA]</scope>
    <source>
        <strain evidence="1">S2_003_000_R2_14</strain>
    </source>
</reference>
<evidence type="ECO:0008006" key="3">
    <source>
        <dbReference type="Google" id="ProtNLM"/>
    </source>
</evidence>
<name>A0A2W5T659_9BACT</name>